<dbReference type="Proteomes" id="UP001604336">
    <property type="component" value="Unassembled WGS sequence"/>
</dbReference>
<accession>A0ABD1REU8</accession>
<gene>
    <name evidence="1" type="ORF">Adt_31703</name>
</gene>
<dbReference type="InterPro" id="IPR039537">
    <property type="entry name" value="Retrotran_Ty1/copia-like"/>
</dbReference>
<organism evidence="1 2">
    <name type="scientific">Abeliophyllum distichum</name>
    <dbReference type="NCBI Taxonomy" id="126358"/>
    <lineage>
        <taxon>Eukaryota</taxon>
        <taxon>Viridiplantae</taxon>
        <taxon>Streptophyta</taxon>
        <taxon>Embryophyta</taxon>
        <taxon>Tracheophyta</taxon>
        <taxon>Spermatophyta</taxon>
        <taxon>Magnoliopsida</taxon>
        <taxon>eudicotyledons</taxon>
        <taxon>Gunneridae</taxon>
        <taxon>Pentapetalae</taxon>
        <taxon>asterids</taxon>
        <taxon>lamiids</taxon>
        <taxon>Lamiales</taxon>
        <taxon>Oleaceae</taxon>
        <taxon>Forsythieae</taxon>
        <taxon>Abeliophyllum</taxon>
    </lineage>
</organism>
<proteinExistence type="predicted"/>
<evidence type="ECO:0000313" key="2">
    <source>
        <dbReference type="Proteomes" id="UP001604336"/>
    </source>
</evidence>
<evidence type="ECO:0000313" key="1">
    <source>
        <dbReference type="EMBL" id="KAL2486947.1"/>
    </source>
</evidence>
<protein>
    <submittedName>
        <fullName evidence="1">Uncharacterized protein</fullName>
    </submittedName>
</protein>
<keyword evidence="2" id="KW-1185">Reference proteome</keyword>
<dbReference type="AlphaFoldDB" id="A0ABD1REU8"/>
<reference evidence="2" key="1">
    <citation type="submission" date="2024-07" db="EMBL/GenBank/DDBJ databases">
        <title>Two chromosome-level genome assemblies of Korean endemic species Abeliophyllum distichum and Forsythia ovata (Oleaceae).</title>
        <authorList>
            <person name="Jang H."/>
        </authorList>
    </citation>
    <scope>NUCLEOTIDE SEQUENCE [LARGE SCALE GENOMIC DNA]</scope>
</reference>
<comment type="caution">
    <text evidence="1">The sequence shown here is derived from an EMBL/GenBank/DDBJ whole genome shotgun (WGS) entry which is preliminary data.</text>
</comment>
<dbReference type="EMBL" id="JBFOLK010000009">
    <property type="protein sequence ID" value="KAL2486947.1"/>
    <property type="molecule type" value="Genomic_DNA"/>
</dbReference>
<dbReference type="PANTHER" id="PTHR42648">
    <property type="entry name" value="TRANSPOSASE, PUTATIVE-RELATED"/>
    <property type="match status" value="1"/>
</dbReference>
<sequence>MVRSMMSFSTLPISFWGYALETAACILNLVLSKSLPKTLLELWNGHKPNLRHIRIWGCPSHVLKGKTEKLESRSEICMLIGYPKDQENVQGDEEVMVSSEGDTNIDENVTIPNEAMVQDPSPLRKGQRVIRKLSRYLFVGESK</sequence>
<dbReference type="PANTHER" id="PTHR42648:SF27">
    <property type="entry name" value="RNA-DIRECTED DNA POLYMERASE"/>
    <property type="match status" value="1"/>
</dbReference>
<name>A0ABD1REU8_9LAMI</name>